<evidence type="ECO:0000313" key="3">
    <source>
        <dbReference type="Proteomes" id="UP000242450"/>
    </source>
</evidence>
<feature type="region of interest" description="Disordered" evidence="1">
    <location>
        <begin position="156"/>
        <end position="176"/>
    </location>
</feature>
<evidence type="ECO:0000313" key="2">
    <source>
        <dbReference type="EMBL" id="OWK08124.1"/>
    </source>
</evidence>
<dbReference type="InterPro" id="IPR028043">
    <property type="entry name" value="PAAT-like"/>
</dbReference>
<reference evidence="2 3" key="1">
    <citation type="journal article" date="2018" name="Mol. Genet. Genomics">
        <title>The red deer Cervus elaphus genome CerEla1.0: sequencing, annotating, genes, and chromosomes.</title>
        <authorList>
            <person name="Bana N.A."/>
            <person name="Nyiri A."/>
            <person name="Nagy J."/>
            <person name="Frank K."/>
            <person name="Nagy T."/>
            <person name="Steger V."/>
            <person name="Schiller M."/>
            <person name="Lakatos P."/>
            <person name="Sugar L."/>
            <person name="Horn P."/>
            <person name="Barta E."/>
            <person name="Orosz L."/>
        </authorList>
    </citation>
    <scope>NUCLEOTIDE SEQUENCE [LARGE SCALE GENOMIC DNA]</scope>
    <source>
        <strain evidence="2">Hungarian</strain>
    </source>
</reference>
<accession>A0A212CQL9</accession>
<keyword evidence="3" id="KW-1185">Reference proteome</keyword>
<dbReference type="OrthoDB" id="5981473at2759"/>
<name>A0A212CQL9_CEREH</name>
<protein>
    <submittedName>
        <fullName evidence="2">Uncharacterized protein</fullName>
    </submittedName>
</protein>
<dbReference type="EMBL" id="MKHE01000015">
    <property type="protein sequence ID" value="OWK08124.1"/>
    <property type="molecule type" value="Genomic_DNA"/>
</dbReference>
<dbReference type="PANTHER" id="PTHR14787:SF1">
    <property type="entry name" value="ATPASE PAAT"/>
    <property type="match status" value="1"/>
</dbReference>
<dbReference type="Pfam" id="PF14958">
    <property type="entry name" value="PAAT-like"/>
    <property type="match status" value="1"/>
</dbReference>
<dbReference type="AlphaFoldDB" id="A0A212CQL9"/>
<proteinExistence type="predicted"/>
<dbReference type="PANTHER" id="PTHR14787">
    <property type="entry name" value="C10ORF188 FAMILY MEMBER"/>
    <property type="match status" value="1"/>
</dbReference>
<comment type="caution">
    <text evidence="2">The sequence shown here is derived from an EMBL/GenBank/DDBJ whole genome shotgun (WGS) entry which is preliminary data.</text>
</comment>
<dbReference type="Proteomes" id="UP000242450">
    <property type="component" value="Chromosome 15"/>
</dbReference>
<evidence type="ECO:0000256" key="1">
    <source>
        <dbReference type="SAM" id="MobiDB-lite"/>
    </source>
</evidence>
<gene>
    <name evidence="2" type="ORF">Celaphus_00008765</name>
</gene>
<feature type="non-terminal residue" evidence="2">
    <location>
        <position position="176"/>
    </location>
</feature>
<sequence length="176" mass="19914">MEVYLGEEYCGTSRGKNVCNVLDNRFLLSFGEKNCVFISKVVVHVRPVSAHSSAGSPALGSRIDLERVQTIMESMGSKLSPGAQQLMNMVRFQQQKCVRVEEQPLCSYLEKILSKNMELMEKKLTDYIDQRIYKLQEHIDNKIAFLMGLLQRPNSPPSGMPLRHYDSGEGLSNGER</sequence>
<organism evidence="2 3">
    <name type="scientific">Cervus elaphus hippelaphus</name>
    <name type="common">European red deer</name>
    <dbReference type="NCBI Taxonomy" id="46360"/>
    <lineage>
        <taxon>Eukaryota</taxon>
        <taxon>Metazoa</taxon>
        <taxon>Chordata</taxon>
        <taxon>Craniata</taxon>
        <taxon>Vertebrata</taxon>
        <taxon>Euteleostomi</taxon>
        <taxon>Mammalia</taxon>
        <taxon>Eutheria</taxon>
        <taxon>Laurasiatheria</taxon>
        <taxon>Artiodactyla</taxon>
        <taxon>Ruminantia</taxon>
        <taxon>Pecora</taxon>
        <taxon>Cervidae</taxon>
        <taxon>Cervinae</taxon>
        <taxon>Cervus</taxon>
    </lineage>
</organism>